<reference evidence="2" key="1">
    <citation type="journal article" date="2019" name="Nat. Commun.">
        <title>The genome of broomcorn millet.</title>
        <authorList>
            <person name="Zou C."/>
            <person name="Miki D."/>
            <person name="Li D."/>
            <person name="Tang Q."/>
            <person name="Xiao L."/>
            <person name="Rajput S."/>
            <person name="Deng P."/>
            <person name="Jia W."/>
            <person name="Huang R."/>
            <person name="Zhang M."/>
            <person name="Sun Y."/>
            <person name="Hu J."/>
            <person name="Fu X."/>
            <person name="Schnable P.S."/>
            <person name="Li F."/>
            <person name="Zhang H."/>
            <person name="Feng B."/>
            <person name="Zhu X."/>
            <person name="Liu R."/>
            <person name="Schnable J.C."/>
            <person name="Zhu J.-K."/>
            <person name="Zhang H."/>
        </authorList>
    </citation>
    <scope>NUCLEOTIDE SEQUENCE [LARGE SCALE GENOMIC DNA]</scope>
</reference>
<dbReference type="InterPro" id="IPR032675">
    <property type="entry name" value="LRR_dom_sf"/>
</dbReference>
<comment type="caution">
    <text evidence="1">The sequence shown here is derived from an EMBL/GenBank/DDBJ whole genome shotgun (WGS) entry which is preliminary data.</text>
</comment>
<gene>
    <name evidence="1" type="ORF">C2845_PM16G08270</name>
</gene>
<dbReference type="Gene3D" id="3.80.10.10">
    <property type="entry name" value="Ribonuclease Inhibitor"/>
    <property type="match status" value="2"/>
</dbReference>
<dbReference type="AlphaFoldDB" id="A0A3L6Q0P7"/>
<dbReference type="Proteomes" id="UP000275267">
    <property type="component" value="Unassembled WGS sequence"/>
</dbReference>
<dbReference type="PANTHER" id="PTHR34223:SF65">
    <property type="entry name" value="OS04G0440300 PROTEIN"/>
    <property type="match status" value="1"/>
</dbReference>
<accession>A0A3L6Q0P7</accession>
<dbReference type="STRING" id="4540.A0A3L6Q0P7"/>
<evidence type="ECO:0000313" key="1">
    <source>
        <dbReference type="EMBL" id="RLM66369.1"/>
    </source>
</evidence>
<protein>
    <submittedName>
        <fullName evidence="1">Uncharacterized protein</fullName>
    </submittedName>
</protein>
<name>A0A3L6Q0P7_PANMI</name>
<organism evidence="1 2">
    <name type="scientific">Panicum miliaceum</name>
    <name type="common">Proso millet</name>
    <name type="synonym">Broomcorn millet</name>
    <dbReference type="NCBI Taxonomy" id="4540"/>
    <lineage>
        <taxon>Eukaryota</taxon>
        <taxon>Viridiplantae</taxon>
        <taxon>Streptophyta</taxon>
        <taxon>Embryophyta</taxon>
        <taxon>Tracheophyta</taxon>
        <taxon>Spermatophyta</taxon>
        <taxon>Magnoliopsida</taxon>
        <taxon>Liliopsida</taxon>
        <taxon>Poales</taxon>
        <taxon>Poaceae</taxon>
        <taxon>PACMAD clade</taxon>
        <taxon>Panicoideae</taxon>
        <taxon>Panicodae</taxon>
        <taxon>Paniceae</taxon>
        <taxon>Panicinae</taxon>
        <taxon>Panicum</taxon>
        <taxon>Panicum sect. Panicum</taxon>
    </lineage>
</organism>
<proteinExistence type="predicted"/>
<dbReference type="PANTHER" id="PTHR34223">
    <property type="entry name" value="OS11G0201299 PROTEIN"/>
    <property type="match status" value="1"/>
</dbReference>
<dbReference type="SUPFAM" id="SSF52047">
    <property type="entry name" value="RNI-like"/>
    <property type="match status" value="1"/>
</dbReference>
<evidence type="ECO:0000313" key="2">
    <source>
        <dbReference type="Proteomes" id="UP000275267"/>
    </source>
</evidence>
<dbReference type="OrthoDB" id="586540at2759"/>
<dbReference type="InterPro" id="IPR053197">
    <property type="entry name" value="F-box_SCFL_complex_component"/>
</dbReference>
<sequence length="233" mass="26826">MQRQGLSSSSWRLRRLYLSNLYLDDNFTEHVSSGCQNLEDLELKGCRCTFHEISSHSLKNKNCEFSKLSAITSPALKSLVIESYSYEGLYSQLVIITAPAVAYLLLYVEAWHFKVLGEDPVTFPNFRNLTTLFLGYCDLSDNFKTLEYFLKNSRDLERLTLRCCKFSEDLKKKKAKSKRASSSQCLNLVDVQCENLKHIEIIYKDDDVRQLVELLLSISANLPKNNIKLTKVE</sequence>
<keyword evidence="2" id="KW-1185">Reference proteome</keyword>
<dbReference type="EMBL" id="PQIB02000015">
    <property type="protein sequence ID" value="RLM66369.1"/>
    <property type="molecule type" value="Genomic_DNA"/>
</dbReference>